<comment type="similarity">
    <text evidence="2">Belongs to the ABC transporter superfamily. ABCC family. Conjugate transporter (TC 3.A.1.208) subfamily.</text>
</comment>
<dbReference type="GO" id="GO:0016020">
    <property type="term" value="C:membrane"/>
    <property type="evidence" value="ECO:0007669"/>
    <property type="project" value="InterPro"/>
</dbReference>
<evidence type="ECO:0000256" key="12">
    <source>
        <dbReference type="SAM" id="Phobius"/>
    </source>
</evidence>
<feature type="transmembrane region" description="Helical" evidence="12">
    <location>
        <begin position="604"/>
        <end position="628"/>
    </location>
</feature>
<feature type="transmembrane region" description="Helical" evidence="12">
    <location>
        <begin position="210"/>
        <end position="231"/>
    </location>
</feature>
<dbReference type="Gene3D" id="1.20.1560.10">
    <property type="entry name" value="ABC transporter type 1, transmembrane domain"/>
    <property type="match status" value="2"/>
</dbReference>
<dbReference type="InterPro" id="IPR044726">
    <property type="entry name" value="ABCC_6TM_D2"/>
</dbReference>
<gene>
    <name evidence="15" type="ORF">MKW94_014411</name>
</gene>
<keyword evidence="5" id="KW-0677">Repeat</keyword>
<organism evidence="15 16">
    <name type="scientific">Papaver nudicaule</name>
    <name type="common">Iceland poppy</name>
    <dbReference type="NCBI Taxonomy" id="74823"/>
    <lineage>
        <taxon>Eukaryota</taxon>
        <taxon>Viridiplantae</taxon>
        <taxon>Streptophyta</taxon>
        <taxon>Embryophyta</taxon>
        <taxon>Tracheophyta</taxon>
        <taxon>Spermatophyta</taxon>
        <taxon>Magnoliopsida</taxon>
        <taxon>Ranunculales</taxon>
        <taxon>Papaveraceae</taxon>
        <taxon>Papaveroideae</taxon>
        <taxon>Papaver</taxon>
    </lineage>
</organism>
<name>A0AA41S453_PAPNU</name>
<dbReference type="GO" id="GO:0012505">
    <property type="term" value="C:endomembrane system"/>
    <property type="evidence" value="ECO:0007669"/>
    <property type="project" value="UniProtKB-SubCell"/>
</dbReference>
<dbReference type="FunFam" id="3.40.50.300:FF:000450">
    <property type="entry name" value="ABC transporter C family member 2"/>
    <property type="match status" value="1"/>
</dbReference>
<keyword evidence="7" id="KW-0067">ATP-binding</keyword>
<evidence type="ECO:0000256" key="8">
    <source>
        <dbReference type="ARBA" id="ARBA00022967"/>
    </source>
</evidence>
<proteinExistence type="inferred from homology"/>
<feature type="transmembrane region" description="Helical" evidence="12">
    <location>
        <begin position="677"/>
        <end position="698"/>
    </location>
</feature>
<dbReference type="InterPro" id="IPR050173">
    <property type="entry name" value="ABC_transporter_C-like"/>
</dbReference>
<dbReference type="PANTHER" id="PTHR24223">
    <property type="entry name" value="ATP-BINDING CASSETTE SUB-FAMILY C"/>
    <property type="match status" value="1"/>
</dbReference>
<evidence type="ECO:0000256" key="3">
    <source>
        <dbReference type="ARBA" id="ARBA00022448"/>
    </source>
</evidence>
<keyword evidence="3" id="KW-0813">Transport</keyword>
<dbReference type="InterPro" id="IPR017871">
    <property type="entry name" value="ABC_transporter-like_CS"/>
</dbReference>
<dbReference type="InterPro" id="IPR003439">
    <property type="entry name" value="ABC_transporter-like_ATP-bd"/>
</dbReference>
<dbReference type="CDD" id="cd03250">
    <property type="entry name" value="ABCC_MRP_domain1"/>
    <property type="match status" value="1"/>
</dbReference>
<dbReference type="FunFam" id="1.20.1560.10:FF:000013">
    <property type="entry name" value="ABC transporter C family member 2"/>
    <property type="match status" value="1"/>
</dbReference>
<dbReference type="InterPro" id="IPR027417">
    <property type="entry name" value="P-loop_NTPase"/>
</dbReference>
<dbReference type="InterPro" id="IPR003593">
    <property type="entry name" value="AAA+_ATPase"/>
</dbReference>
<dbReference type="PROSITE" id="PS00211">
    <property type="entry name" value="ABC_TRANSPORTER_1"/>
    <property type="match status" value="1"/>
</dbReference>
<dbReference type="InterPro" id="IPR036640">
    <property type="entry name" value="ABC1_TM_sf"/>
</dbReference>
<dbReference type="Gene3D" id="3.40.50.300">
    <property type="entry name" value="P-loop containing nucleotide triphosphate hydrolases"/>
    <property type="match status" value="2"/>
</dbReference>
<reference evidence="15" key="1">
    <citation type="submission" date="2022-03" db="EMBL/GenBank/DDBJ databases">
        <title>A functionally conserved STORR gene fusion in Papaver species that diverged 16.8 million years ago.</title>
        <authorList>
            <person name="Catania T."/>
        </authorList>
    </citation>
    <scope>NUCLEOTIDE SEQUENCE</scope>
    <source>
        <strain evidence="15">S-191538</strain>
    </source>
</reference>
<dbReference type="SUPFAM" id="SSF90123">
    <property type="entry name" value="ABC transporter transmembrane region"/>
    <property type="match status" value="2"/>
</dbReference>
<sequence>ILVGVLSFLYIPNVDPYPGYTPIREEFVDNTEYESLPDGERICPERHVNIFSNIFFSWMTPLMQKGYSRPITEKDVWRLDTWDQTETLNANWVCIFSILLHMNLNGTLVISKMQKLSKEGLQRTDKRIGLMSEVLAAMDTVKCYAWEGSFQSKIQSVRDDELSWFRKAQLLSACNMFILNSIPVVVTVISFGMFTLLGGDLTPARAFTSLSLFAVLRFPLFMLPNLITQVVNANVSLKRLEELFLAEERLLLPNPPLEPSLSAISIKNGTFSWDSKAEKPTLSNINIEIPVGSLVAVVGSTGEGKTSLISAMLGELPPVADVDAEVVVRGTVAYVPQVSWIYNSTVRDNILFGSPFVAARYERVIDVTALQHDLEVLTGGDLTEIGERGVNISGGQKQRVSMARAVYSNSDVYIFDDPLSALDAHVGRQVFDKCIKEELRGRTRVLVTNQLHFLPQVDRILLVHDGMVKEEGTFEELINNGVLFQSLMENAGKMEEHVEEKKDLEEPEEKGPPTNDEVNGMLKPVSHTTKGEKGKTVLVKQEERETGVVSWNVLMRYKDALGGLWVVMILFTCYVSTEVVRLLSSTWLSAWTDQSTPKTHGPGFYNLVYALLSFGQVLISLTNSYWLIISSLYAAKRLHDAMLHSILRSPMLFFHTNPIGRVINRFAKDLGDIDRNVAVYVNMFFSQGFQLISTFVLIGIISTISLWAIMPLLIVFYSAYLYYQSTSREVKRLDSISRSPVYAQFGEALNGLSTIRAYQAYDRMSNINGKSMDNNIRYTLVNMSANRWLGIRLETVGGLMIWLTATFAVMQNERAVDQVAFASSMGLLLSYALNITNLLTSSLRLGSLAENSLNAVERIGTYIDLPSEAPAVIENNRPPPGWPSSGSIKFEDVVLRYRPELPPVLHGLFFTISPSEKVGIVGRTGAGKSSMLHALFRIVELEKGRILIDGYDVAKFGLTDLRKVLGIIPQSPVLFSGTVRFNLDPFNEHNDANLWEALERAHLKDVIRRNSLGLDAE</sequence>
<feature type="domain" description="ABC transmembrane type-1" evidence="14">
    <location>
        <begin position="108"/>
        <end position="232"/>
    </location>
</feature>
<comment type="caution">
    <text evidence="15">The sequence shown here is derived from an EMBL/GenBank/DDBJ whole genome shotgun (WGS) entry which is preliminary data.</text>
</comment>
<feature type="region of interest" description="Disordered" evidence="11">
    <location>
        <begin position="495"/>
        <end position="533"/>
    </location>
</feature>
<evidence type="ECO:0000256" key="7">
    <source>
        <dbReference type="ARBA" id="ARBA00022840"/>
    </source>
</evidence>
<evidence type="ECO:0000259" key="13">
    <source>
        <dbReference type="PROSITE" id="PS50893"/>
    </source>
</evidence>
<dbReference type="CDD" id="cd18580">
    <property type="entry name" value="ABC_6TM_ABCC_D2"/>
    <property type="match status" value="1"/>
</dbReference>
<evidence type="ECO:0000259" key="14">
    <source>
        <dbReference type="PROSITE" id="PS50929"/>
    </source>
</evidence>
<evidence type="ECO:0000256" key="6">
    <source>
        <dbReference type="ARBA" id="ARBA00022741"/>
    </source>
</evidence>
<evidence type="ECO:0000256" key="2">
    <source>
        <dbReference type="ARBA" id="ARBA00009726"/>
    </source>
</evidence>
<evidence type="ECO:0000256" key="1">
    <source>
        <dbReference type="ARBA" id="ARBA00004127"/>
    </source>
</evidence>
<dbReference type="Pfam" id="PF00664">
    <property type="entry name" value="ABC_membrane"/>
    <property type="match status" value="2"/>
</dbReference>
<feature type="non-terminal residue" evidence="15">
    <location>
        <position position="1017"/>
    </location>
</feature>
<feature type="transmembrane region" description="Helical" evidence="12">
    <location>
        <begin position="176"/>
        <end position="198"/>
    </location>
</feature>
<feature type="transmembrane region" description="Helical" evidence="12">
    <location>
        <begin position="90"/>
        <end position="110"/>
    </location>
</feature>
<dbReference type="FunFam" id="3.40.50.300:FF:000163">
    <property type="entry name" value="Multidrug resistance-associated protein member 4"/>
    <property type="match status" value="1"/>
</dbReference>
<evidence type="ECO:0000256" key="10">
    <source>
        <dbReference type="ARBA" id="ARBA00023136"/>
    </source>
</evidence>
<dbReference type="Pfam" id="PF00005">
    <property type="entry name" value="ABC_tran"/>
    <property type="match status" value="2"/>
</dbReference>
<dbReference type="GO" id="GO:0140359">
    <property type="term" value="F:ABC-type transporter activity"/>
    <property type="evidence" value="ECO:0007669"/>
    <property type="project" value="InterPro"/>
</dbReference>
<protein>
    <recommendedName>
        <fullName evidence="17">ABC transporter C family member 2</fullName>
    </recommendedName>
</protein>
<keyword evidence="4 12" id="KW-0812">Transmembrane</keyword>
<feature type="domain" description="ABC transmembrane type-1" evidence="14">
    <location>
        <begin position="569"/>
        <end position="851"/>
    </location>
</feature>
<dbReference type="PANTHER" id="PTHR24223:SF456">
    <property type="entry name" value="MULTIDRUG RESISTANCE-ASSOCIATED PROTEIN LETHAL(2)03659"/>
    <property type="match status" value="1"/>
</dbReference>
<feature type="transmembrane region" description="Helical" evidence="12">
    <location>
        <begin position="789"/>
        <end position="809"/>
    </location>
</feature>
<feature type="transmembrane region" description="Helical" evidence="12">
    <location>
        <begin position="704"/>
        <end position="723"/>
    </location>
</feature>
<dbReference type="CDD" id="cd18579">
    <property type="entry name" value="ABC_6TM_ABCC_D1"/>
    <property type="match status" value="1"/>
</dbReference>
<feature type="non-terminal residue" evidence="15">
    <location>
        <position position="1"/>
    </location>
</feature>
<evidence type="ECO:0000256" key="11">
    <source>
        <dbReference type="SAM" id="MobiDB-lite"/>
    </source>
</evidence>
<feature type="compositionally biased region" description="Basic and acidic residues" evidence="11">
    <location>
        <begin position="495"/>
        <end position="504"/>
    </location>
</feature>
<dbReference type="Proteomes" id="UP001177140">
    <property type="component" value="Unassembled WGS sequence"/>
</dbReference>
<evidence type="ECO:0000313" key="16">
    <source>
        <dbReference type="Proteomes" id="UP001177140"/>
    </source>
</evidence>
<dbReference type="EMBL" id="JAJJMA010126075">
    <property type="protein sequence ID" value="MCL7032709.1"/>
    <property type="molecule type" value="Genomic_DNA"/>
</dbReference>
<evidence type="ECO:0000256" key="5">
    <source>
        <dbReference type="ARBA" id="ARBA00022737"/>
    </source>
</evidence>
<dbReference type="AlphaFoldDB" id="A0AA41S453"/>
<dbReference type="SUPFAM" id="SSF52540">
    <property type="entry name" value="P-loop containing nucleoside triphosphate hydrolases"/>
    <property type="match status" value="2"/>
</dbReference>
<keyword evidence="9 12" id="KW-1133">Transmembrane helix</keyword>
<keyword evidence="10 12" id="KW-0472">Membrane</keyword>
<dbReference type="InterPro" id="IPR011527">
    <property type="entry name" value="ABC1_TM_dom"/>
</dbReference>
<accession>A0AA41S453</accession>
<feature type="domain" description="ABC transporter" evidence="13">
    <location>
        <begin position="264"/>
        <end position="490"/>
    </location>
</feature>
<dbReference type="PROSITE" id="PS50929">
    <property type="entry name" value="ABC_TM1F"/>
    <property type="match status" value="2"/>
</dbReference>
<comment type="subcellular location">
    <subcellularLocation>
        <location evidence="1">Endomembrane system</location>
        <topology evidence="1">Multi-pass membrane protein</topology>
    </subcellularLocation>
</comment>
<evidence type="ECO:0000256" key="9">
    <source>
        <dbReference type="ARBA" id="ARBA00022989"/>
    </source>
</evidence>
<dbReference type="SMART" id="SM00382">
    <property type="entry name" value="AAA"/>
    <property type="match status" value="1"/>
</dbReference>
<feature type="transmembrane region" description="Helical" evidence="12">
    <location>
        <begin position="564"/>
        <end position="584"/>
    </location>
</feature>
<dbReference type="InterPro" id="IPR044746">
    <property type="entry name" value="ABCC_6TM_D1"/>
</dbReference>
<evidence type="ECO:0000256" key="4">
    <source>
        <dbReference type="ARBA" id="ARBA00022692"/>
    </source>
</evidence>
<evidence type="ECO:0000313" key="15">
    <source>
        <dbReference type="EMBL" id="MCL7032709.1"/>
    </source>
</evidence>
<dbReference type="GO" id="GO:0016887">
    <property type="term" value="F:ATP hydrolysis activity"/>
    <property type="evidence" value="ECO:0007669"/>
    <property type="project" value="InterPro"/>
</dbReference>
<keyword evidence="6" id="KW-0547">Nucleotide-binding</keyword>
<keyword evidence="8" id="KW-1278">Translocase</keyword>
<keyword evidence="16" id="KW-1185">Reference proteome</keyword>
<dbReference type="PROSITE" id="PS50893">
    <property type="entry name" value="ABC_TRANSPORTER_2"/>
    <property type="match status" value="1"/>
</dbReference>
<evidence type="ECO:0008006" key="17">
    <source>
        <dbReference type="Google" id="ProtNLM"/>
    </source>
</evidence>
<dbReference type="GO" id="GO:0005524">
    <property type="term" value="F:ATP binding"/>
    <property type="evidence" value="ECO:0007669"/>
    <property type="project" value="UniProtKB-KW"/>
</dbReference>